<evidence type="ECO:0000313" key="1">
    <source>
        <dbReference type="EMBL" id="PWN53625.1"/>
    </source>
</evidence>
<evidence type="ECO:0000313" key="2">
    <source>
        <dbReference type="Proteomes" id="UP000245626"/>
    </source>
</evidence>
<dbReference type="Proteomes" id="UP000245626">
    <property type="component" value="Unassembled WGS sequence"/>
</dbReference>
<gene>
    <name evidence="1" type="ORF">IE53DRAFT_383835</name>
</gene>
<proteinExistence type="predicted"/>
<name>A0ACD0P6F5_9BASI</name>
<organism evidence="1 2">
    <name type="scientific">Violaceomyces palustris</name>
    <dbReference type="NCBI Taxonomy" id="1673888"/>
    <lineage>
        <taxon>Eukaryota</taxon>
        <taxon>Fungi</taxon>
        <taxon>Dikarya</taxon>
        <taxon>Basidiomycota</taxon>
        <taxon>Ustilaginomycotina</taxon>
        <taxon>Ustilaginomycetes</taxon>
        <taxon>Violaceomycetales</taxon>
        <taxon>Violaceomycetaceae</taxon>
        <taxon>Violaceomyces</taxon>
    </lineage>
</organism>
<protein>
    <submittedName>
        <fullName evidence="1">Glutathione S-transferase</fullName>
    </submittedName>
</protein>
<accession>A0ACD0P6F5</accession>
<dbReference type="EMBL" id="KZ819716">
    <property type="protein sequence ID" value="PWN53625.1"/>
    <property type="molecule type" value="Genomic_DNA"/>
</dbReference>
<keyword evidence="2" id="KW-1185">Reference proteome</keyword>
<sequence length="373" mass="42150">MQSSPSCLSSTFLRVVNNQRRLKRLSNRIPFSIQPFSISAAVVAAATTFNNPPLKMQPIKLYTANTPNGEKVSILCEELKALGKLDYEVHAIDIMKNIQKEDWFLKINPNGRIPAIVDPNNNDFSVMESAAILLYLEKKFDDDHAFSWPSTDAKGDDYRSEVLQWIFFAHGGTGPMQGQANHFRMQAVGESKNVIPYAIKRYRDETLRLYSVYEKHLEGRDWLVGEGKGKYSIADMNAFPWVLWHKFAGIKDEEVGPNVTRWLRNNLDRPAVQKGLRIPSETELLKKILNEVSPAALPTHSHTARALLLFMFLSHTLDFSLFSFLLLPPSLPPLPPQLGKKFSMVESARLDAGAPETVMDPQRTSHFLPTLCI</sequence>
<reference evidence="1 2" key="1">
    <citation type="journal article" date="2018" name="Mol. Biol. Evol.">
        <title>Broad Genomic Sampling Reveals a Smut Pathogenic Ancestry of the Fungal Clade Ustilaginomycotina.</title>
        <authorList>
            <person name="Kijpornyongpan T."/>
            <person name="Mondo S.J."/>
            <person name="Barry K."/>
            <person name="Sandor L."/>
            <person name="Lee J."/>
            <person name="Lipzen A."/>
            <person name="Pangilinan J."/>
            <person name="LaButti K."/>
            <person name="Hainaut M."/>
            <person name="Henrissat B."/>
            <person name="Grigoriev I.V."/>
            <person name="Spatafora J.W."/>
            <person name="Aime M.C."/>
        </authorList>
    </citation>
    <scope>NUCLEOTIDE SEQUENCE [LARGE SCALE GENOMIC DNA]</scope>
    <source>
        <strain evidence="1 2">SA 807</strain>
    </source>
</reference>